<dbReference type="KEGG" id="phn:PAEH1_08775"/>
<proteinExistence type="inferred from homology"/>
<evidence type="ECO:0000313" key="5">
    <source>
        <dbReference type="Proteomes" id="UP000189369"/>
    </source>
</evidence>
<keyword evidence="2 3" id="KW-0479">Metal-binding</keyword>
<dbReference type="AlphaFoldDB" id="A0A1U9K2T4"/>
<organism evidence="4 5">
    <name type="scientific">Paenalcaligenes hominis</name>
    <dbReference type="NCBI Taxonomy" id="643674"/>
    <lineage>
        <taxon>Bacteria</taxon>
        <taxon>Pseudomonadati</taxon>
        <taxon>Pseudomonadota</taxon>
        <taxon>Betaproteobacteria</taxon>
        <taxon>Burkholderiales</taxon>
        <taxon>Alcaligenaceae</taxon>
        <taxon>Paenalcaligenes</taxon>
    </lineage>
</organism>
<reference evidence="4 5" key="1">
    <citation type="submission" date="2017-01" db="EMBL/GenBank/DDBJ databases">
        <title>Complete Genome Sequence of Paenalcaligenes hominis, Isolated from a paraplegic Patient with neurogenic bladder.</title>
        <authorList>
            <person name="Mukhopadhyay R."/>
            <person name="Joaquin J."/>
            <person name="Hogue R."/>
            <person name="Kilaru A."/>
            <person name="Jospin G."/>
            <person name="Mars K."/>
            <person name="Eisen J.A."/>
            <person name="Chaturvedi V."/>
        </authorList>
    </citation>
    <scope>NUCLEOTIDE SEQUENCE [LARGE SCALE GENOMIC DNA]</scope>
    <source>
        <strain evidence="4 5">15S00501</strain>
    </source>
</reference>
<feature type="binding site" evidence="3">
    <location>
        <position position="231"/>
    </location>
    <ligand>
        <name>a divalent metal cation</name>
        <dbReference type="ChEBI" id="CHEBI:60240"/>
        <label>1</label>
    </ligand>
</feature>
<evidence type="ECO:0000256" key="3">
    <source>
        <dbReference type="PIRSR" id="PIRSR602678-1"/>
    </source>
</evidence>
<dbReference type="GO" id="GO:0046872">
    <property type="term" value="F:metal ion binding"/>
    <property type="evidence" value="ECO:0007669"/>
    <property type="project" value="UniProtKB-KW"/>
</dbReference>
<feature type="binding site" evidence="3">
    <location>
        <position position="227"/>
    </location>
    <ligand>
        <name>a divalent metal cation</name>
        <dbReference type="ChEBI" id="CHEBI:60240"/>
        <label>1</label>
    </ligand>
</feature>
<comment type="similarity">
    <text evidence="1">Belongs to the GTP cyclohydrolase I type 2/NIF3 family.</text>
</comment>
<evidence type="ECO:0000256" key="1">
    <source>
        <dbReference type="ARBA" id="ARBA00006964"/>
    </source>
</evidence>
<dbReference type="GO" id="GO:0005737">
    <property type="term" value="C:cytoplasm"/>
    <property type="evidence" value="ECO:0007669"/>
    <property type="project" value="TreeGrafter"/>
</dbReference>
<dbReference type="OrthoDB" id="9800881at2"/>
<dbReference type="InterPro" id="IPR036069">
    <property type="entry name" value="DUF34/NIF3_sf"/>
</dbReference>
<dbReference type="Gene3D" id="3.40.1390.30">
    <property type="entry name" value="NIF3 (NGG1p interacting factor 3)-like"/>
    <property type="match status" value="2"/>
</dbReference>
<evidence type="ECO:0000313" key="4">
    <source>
        <dbReference type="EMBL" id="AQS52360.1"/>
    </source>
</evidence>
<dbReference type="SUPFAM" id="SSF102705">
    <property type="entry name" value="NIF3 (NGG1p interacting factor 3)-like"/>
    <property type="match status" value="1"/>
</dbReference>
<dbReference type="PANTHER" id="PTHR13799">
    <property type="entry name" value="NGG1 INTERACTING FACTOR 3"/>
    <property type="match status" value="1"/>
</dbReference>
<dbReference type="InterPro" id="IPR002678">
    <property type="entry name" value="DUF34/NIF3"/>
</dbReference>
<protein>
    <submittedName>
        <fullName evidence="4">Nif3-like dinuclear metal center hexameric protein</fullName>
    </submittedName>
</protein>
<dbReference type="NCBIfam" id="TIGR00486">
    <property type="entry name" value="YbgI_SA1388"/>
    <property type="match status" value="1"/>
</dbReference>
<sequence length="259" mass="28656">MSTSMTRNELVSWLDSYLETQRFKDYCPNGLQVEGAETVQHIVTGVTASLALLEAAVERGADTVLVHHGWFWKNEDERIRGMKRKRIAYALQHNLNLIAYHLPLDAHPEVGNNTQLARQLGFKHDLDAEGLPKGIGPSNLIQTGYLDIPETLESLSAKISDILQRDALTVGNPQQLIQRLAWCTGGAQGFMSEAIEAGVDLYISGEASEPTYHYACETSTAYIGAGHHATERYGVKALGEKIAEHFKVQVEFIDLNNPI</sequence>
<dbReference type="PANTHER" id="PTHR13799:SF14">
    <property type="entry name" value="GTP CYCLOHYDROLASE 1 TYPE 2 HOMOLOG"/>
    <property type="match status" value="1"/>
</dbReference>
<feature type="binding site" evidence="3">
    <location>
        <position position="105"/>
    </location>
    <ligand>
        <name>a divalent metal cation</name>
        <dbReference type="ChEBI" id="CHEBI:60240"/>
        <label>1</label>
    </ligand>
</feature>
<dbReference type="Proteomes" id="UP000189369">
    <property type="component" value="Chromosome"/>
</dbReference>
<feature type="binding site" evidence="3">
    <location>
        <position position="67"/>
    </location>
    <ligand>
        <name>a divalent metal cation</name>
        <dbReference type="ChEBI" id="CHEBI:60240"/>
        <label>1</label>
    </ligand>
</feature>
<accession>A0A1U9K2T4</accession>
<evidence type="ECO:0000256" key="2">
    <source>
        <dbReference type="ARBA" id="ARBA00022723"/>
    </source>
</evidence>
<dbReference type="Pfam" id="PF01784">
    <property type="entry name" value="DUF34_NIF3"/>
    <property type="match status" value="1"/>
</dbReference>
<feature type="binding site" evidence="3">
    <location>
        <position position="68"/>
    </location>
    <ligand>
        <name>a divalent metal cation</name>
        <dbReference type="ChEBI" id="CHEBI:60240"/>
        <label>1</label>
    </ligand>
</feature>
<name>A0A1U9K2T4_9BURK</name>
<gene>
    <name evidence="4" type="ORF">PAEH1_08775</name>
</gene>
<dbReference type="STRING" id="643674.PAEH1_08775"/>
<dbReference type="EMBL" id="CP019697">
    <property type="protein sequence ID" value="AQS52360.1"/>
    <property type="molecule type" value="Genomic_DNA"/>
</dbReference>